<feature type="binding site" evidence="7">
    <location>
        <position position="19"/>
    </location>
    <ligand>
        <name>S-adenosyl-L-methionine</name>
        <dbReference type="ChEBI" id="CHEBI:59789"/>
    </ligand>
</feature>
<dbReference type="InterPro" id="IPR012263">
    <property type="entry name" value="M_m6A_EcoRV"/>
</dbReference>
<dbReference type="InterPro" id="IPR023095">
    <property type="entry name" value="Ade_MeTrfase_dom_2"/>
</dbReference>
<organism evidence="9 10">
    <name type="scientific">Trueperella bialowiezensis</name>
    <dbReference type="NCBI Taxonomy" id="312285"/>
    <lineage>
        <taxon>Bacteria</taxon>
        <taxon>Bacillati</taxon>
        <taxon>Actinomycetota</taxon>
        <taxon>Actinomycetes</taxon>
        <taxon>Actinomycetales</taxon>
        <taxon>Actinomycetaceae</taxon>
        <taxon>Trueperella</taxon>
    </lineage>
</organism>
<dbReference type="EMBL" id="LR134476">
    <property type="protein sequence ID" value="VEI13885.1"/>
    <property type="molecule type" value="Genomic_DNA"/>
</dbReference>
<dbReference type="SUPFAM" id="SSF53335">
    <property type="entry name" value="S-adenosyl-L-methionine-dependent methyltransferases"/>
    <property type="match status" value="1"/>
</dbReference>
<dbReference type="GO" id="GO:0009307">
    <property type="term" value="P:DNA restriction-modification system"/>
    <property type="evidence" value="ECO:0007669"/>
    <property type="project" value="InterPro"/>
</dbReference>
<dbReference type="PRINTS" id="PR00505">
    <property type="entry name" value="D12N6MTFRASE"/>
</dbReference>
<keyword evidence="10" id="KW-1185">Reference proteome</keyword>
<evidence type="ECO:0000256" key="8">
    <source>
        <dbReference type="RuleBase" id="RU361257"/>
    </source>
</evidence>
<dbReference type="InterPro" id="IPR029063">
    <property type="entry name" value="SAM-dependent_MTases_sf"/>
</dbReference>
<comment type="similarity">
    <text evidence="1 8">Belongs to the N(4)/N(6)-methyltransferase family.</text>
</comment>
<comment type="catalytic activity">
    <reaction evidence="6 8">
        <text>a 2'-deoxyadenosine in DNA + S-adenosyl-L-methionine = an N(6)-methyl-2'-deoxyadenosine in DNA + S-adenosyl-L-homocysteine + H(+)</text>
        <dbReference type="Rhea" id="RHEA:15197"/>
        <dbReference type="Rhea" id="RHEA-COMP:12418"/>
        <dbReference type="Rhea" id="RHEA-COMP:12419"/>
        <dbReference type="ChEBI" id="CHEBI:15378"/>
        <dbReference type="ChEBI" id="CHEBI:57856"/>
        <dbReference type="ChEBI" id="CHEBI:59789"/>
        <dbReference type="ChEBI" id="CHEBI:90615"/>
        <dbReference type="ChEBI" id="CHEBI:90616"/>
        <dbReference type="EC" id="2.1.1.72"/>
    </reaction>
</comment>
<reference evidence="9 10" key="1">
    <citation type="submission" date="2018-12" db="EMBL/GenBank/DDBJ databases">
        <authorList>
            <consortium name="Pathogen Informatics"/>
        </authorList>
    </citation>
    <scope>NUCLEOTIDE SEQUENCE [LARGE SCALE GENOMIC DNA]</scope>
    <source>
        <strain evidence="9 10">NCTC13354</strain>
    </source>
</reference>
<dbReference type="Proteomes" id="UP000269542">
    <property type="component" value="Chromosome"/>
</dbReference>
<dbReference type="NCBIfam" id="TIGR00571">
    <property type="entry name" value="dam"/>
    <property type="match status" value="1"/>
</dbReference>
<accession>A0A3S4VBK4</accession>
<evidence type="ECO:0000256" key="4">
    <source>
        <dbReference type="ARBA" id="ARBA00022679"/>
    </source>
</evidence>
<dbReference type="InterPro" id="IPR002052">
    <property type="entry name" value="DNA_methylase_N6_adenine_CS"/>
</dbReference>
<evidence type="ECO:0000256" key="5">
    <source>
        <dbReference type="ARBA" id="ARBA00022691"/>
    </source>
</evidence>
<dbReference type="GO" id="GO:0043565">
    <property type="term" value="F:sequence-specific DNA binding"/>
    <property type="evidence" value="ECO:0007669"/>
    <property type="project" value="TreeGrafter"/>
</dbReference>
<gene>
    <name evidence="9" type="primary">dam</name>
    <name evidence="9" type="ORF">NCTC13354_01608</name>
</gene>
<dbReference type="PANTHER" id="PTHR30481:SF3">
    <property type="entry name" value="DNA ADENINE METHYLASE"/>
    <property type="match status" value="1"/>
</dbReference>
<feature type="binding site" evidence="7">
    <location>
        <position position="189"/>
    </location>
    <ligand>
        <name>S-adenosyl-L-methionine</name>
        <dbReference type="ChEBI" id="CHEBI:59789"/>
    </ligand>
</feature>
<dbReference type="PANTHER" id="PTHR30481">
    <property type="entry name" value="DNA ADENINE METHYLASE"/>
    <property type="match status" value="1"/>
</dbReference>
<evidence type="ECO:0000256" key="1">
    <source>
        <dbReference type="ARBA" id="ARBA00006594"/>
    </source>
</evidence>
<dbReference type="AlphaFoldDB" id="A0A3S4VBK4"/>
<evidence type="ECO:0000313" key="9">
    <source>
        <dbReference type="EMBL" id="VEI13885.1"/>
    </source>
</evidence>
<evidence type="ECO:0000256" key="2">
    <source>
        <dbReference type="ARBA" id="ARBA00011900"/>
    </source>
</evidence>
<keyword evidence="5 8" id="KW-0949">S-adenosyl-L-methionine</keyword>
<dbReference type="Gene3D" id="1.10.1020.10">
    <property type="entry name" value="Adenine-specific Methyltransferase, Domain 2"/>
    <property type="match status" value="1"/>
</dbReference>
<feature type="binding site" evidence="7">
    <location>
        <position position="60"/>
    </location>
    <ligand>
        <name>S-adenosyl-L-methionine</name>
        <dbReference type="ChEBI" id="CHEBI:59789"/>
    </ligand>
</feature>
<evidence type="ECO:0000256" key="7">
    <source>
        <dbReference type="PIRSR" id="PIRSR000398-1"/>
    </source>
</evidence>
<dbReference type="PROSITE" id="PS00092">
    <property type="entry name" value="N6_MTASE"/>
    <property type="match status" value="1"/>
</dbReference>
<dbReference type="OrthoDB" id="9805629at2"/>
<dbReference type="REBASE" id="289411">
    <property type="entry name" value="M.Tbi13354ORF1608P"/>
</dbReference>
<dbReference type="KEGG" id="tbw:NCTC13354_01608"/>
<dbReference type="PIRSF" id="PIRSF000398">
    <property type="entry name" value="M_m6A_EcoRV"/>
    <property type="match status" value="1"/>
</dbReference>
<dbReference type="GO" id="GO:0009007">
    <property type="term" value="F:site-specific DNA-methyltransferase (adenine-specific) activity"/>
    <property type="evidence" value="ECO:0007669"/>
    <property type="project" value="UniProtKB-UniRule"/>
</dbReference>
<dbReference type="Pfam" id="PF02086">
    <property type="entry name" value="MethyltransfD12"/>
    <property type="match status" value="1"/>
</dbReference>
<feature type="binding site" evidence="7">
    <location>
        <position position="15"/>
    </location>
    <ligand>
        <name>S-adenosyl-L-methionine</name>
        <dbReference type="ChEBI" id="CHEBI:59789"/>
    </ligand>
</feature>
<proteinExistence type="inferred from homology"/>
<dbReference type="InterPro" id="IPR012327">
    <property type="entry name" value="MeTrfase_D12"/>
</dbReference>
<evidence type="ECO:0000256" key="3">
    <source>
        <dbReference type="ARBA" id="ARBA00022603"/>
    </source>
</evidence>
<evidence type="ECO:0000313" key="10">
    <source>
        <dbReference type="Proteomes" id="UP000269542"/>
    </source>
</evidence>
<keyword evidence="4 8" id="KW-0808">Transferase</keyword>
<protein>
    <recommendedName>
        <fullName evidence="2 8">Site-specific DNA-methyltransferase (adenine-specific)</fullName>
        <ecNumber evidence="2 8">2.1.1.72</ecNumber>
    </recommendedName>
</protein>
<name>A0A3S4VBK4_9ACTO</name>
<sequence>MRSTHGAPPPQLLKWVGNKQRVARQITQYFPQNFGTYYEPFLGSGAVLGAVRPSSGHGSDVLEPLIEIWQAVVENPEDLVAAYDRYRSQLEQGKDKKDVYETALAEFNRTRRGSEFIYLSRACYGGVIRFRQSDGYMSTPVGAHTPISTEAFEKRVYAWRESVKNTTFTCRSYEEAFADAESGDLIYCDPPYVDSQKILYGAQRFIFEELVARIDDAKSRGIRVALSIDGSKRSGSKQVSLNIPEGIFETEVDIAVGASMLRRFQLDGQNTVGEHVTDRLLLTYEPDQLLF</sequence>
<dbReference type="GO" id="GO:0006298">
    <property type="term" value="P:mismatch repair"/>
    <property type="evidence" value="ECO:0007669"/>
    <property type="project" value="TreeGrafter"/>
</dbReference>
<keyword evidence="3 8" id="KW-0489">Methyltransferase</keyword>
<dbReference type="GO" id="GO:1904047">
    <property type="term" value="F:S-adenosyl-L-methionine binding"/>
    <property type="evidence" value="ECO:0007669"/>
    <property type="project" value="TreeGrafter"/>
</dbReference>
<dbReference type="Gene3D" id="3.40.50.150">
    <property type="entry name" value="Vaccinia Virus protein VP39"/>
    <property type="match status" value="1"/>
</dbReference>
<evidence type="ECO:0000256" key="6">
    <source>
        <dbReference type="ARBA" id="ARBA00047942"/>
    </source>
</evidence>
<dbReference type="GO" id="GO:0032259">
    <property type="term" value="P:methylation"/>
    <property type="evidence" value="ECO:0007669"/>
    <property type="project" value="UniProtKB-KW"/>
</dbReference>
<dbReference type="EC" id="2.1.1.72" evidence="2 8"/>